<dbReference type="AlphaFoldDB" id="A0A396IWY8"/>
<dbReference type="EMBL" id="PSQE01000003">
    <property type="protein sequence ID" value="RHN68943.1"/>
    <property type="molecule type" value="Genomic_DNA"/>
</dbReference>
<organism evidence="1">
    <name type="scientific">Medicago truncatula</name>
    <name type="common">Barrel medic</name>
    <name type="synonym">Medicago tribuloides</name>
    <dbReference type="NCBI Taxonomy" id="3880"/>
    <lineage>
        <taxon>Eukaryota</taxon>
        <taxon>Viridiplantae</taxon>
        <taxon>Streptophyta</taxon>
        <taxon>Embryophyta</taxon>
        <taxon>Tracheophyta</taxon>
        <taxon>Spermatophyta</taxon>
        <taxon>Magnoliopsida</taxon>
        <taxon>eudicotyledons</taxon>
        <taxon>Gunneridae</taxon>
        <taxon>Pentapetalae</taxon>
        <taxon>rosids</taxon>
        <taxon>fabids</taxon>
        <taxon>Fabales</taxon>
        <taxon>Fabaceae</taxon>
        <taxon>Papilionoideae</taxon>
        <taxon>50 kb inversion clade</taxon>
        <taxon>NPAAA clade</taxon>
        <taxon>Hologalegina</taxon>
        <taxon>IRL clade</taxon>
        <taxon>Trifolieae</taxon>
        <taxon>Medicago</taxon>
    </lineage>
</organism>
<comment type="caution">
    <text evidence="1">The sequence shown here is derived from an EMBL/GenBank/DDBJ whole genome shotgun (WGS) entry which is preliminary data.</text>
</comment>
<dbReference type="Gramene" id="rna17366">
    <property type="protein sequence ID" value="RHN68943.1"/>
    <property type="gene ID" value="gene17366"/>
</dbReference>
<dbReference type="Gene3D" id="3.80.10.10">
    <property type="entry name" value="Ribonuclease Inhibitor"/>
    <property type="match status" value="1"/>
</dbReference>
<gene>
    <name evidence="1" type="ORF">MtrunA17_Chr3g0119441</name>
</gene>
<protein>
    <submittedName>
        <fullName evidence="1">Putative leucine-rich repeat domain, L domain-containing protein</fullName>
    </submittedName>
</protein>
<dbReference type="InterPro" id="IPR032675">
    <property type="entry name" value="LRR_dom_sf"/>
</dbReference>
<dbReference type="SUPFAM" id="SSF52047">
    <property type="entry name" value="RNI-like"/>
    <property type="match status" value="1"/>
</dbReference>
<evidence type="ECO:0000313" key="1">
    <source>
        <dbReference type="EMBL" id="RHN68943.1"/>
    </source>
</evidence>
<accession>A0A396IWY8</accession>
<sequence length="139" mass="15679">MRVCPQWWNICKDPLIGSHLHSMRLVDCYTISDKQFSEVARRFPQLEKVDISLCCITSVSLEVLGRSCPLLKSLEFGKSKSLVKSRFVYCESDDRVALVIAETMSCLCHLGLSGHELTNVGLHAILVKCPLLKSLDIRR</sequence>
<dbReference type="PANTHER" id="PTHR38926">
    <property type="entry name" value="F-BOX DOMAIN CONTAINING PROTEIN, EXPRESSED"/>
    <property type="match status" value="1"/>
</dbReference>
<proteinExistence type="predicted"/>
<reference evidence="1" key="1">
    <citation type="journal article" date="2018" name="Nat. Plants">
        <title>Whole-genome landscape of Medicago truncatula symbiotic genes.</title>
        <authorList>
            <person name="Pecrix Y."/>
            <person name="Gamas P."/>
            <person name="Carrere S."/>
        </authorList>
    </citation>
    <scope>NUCLEOTIDE SEQUENCE</scope>
    <source>
        <tissue evidence="1">Leaves</tissue>
    </source>
</reference>
<dbReference type="PANTHER" id="PTHR38926:SF2">
    <property type="entry name" value="F-BOX_LRR-REPEAT PROTEIN 21-RELATED"/>
    <property type="match status" value="1"/>
</dbReference>
<dbReference type="Proteomes" id="UP000265566">
    <property type="component" value="Chromosome 3"/>
</dbReference>
<name>A0A396IWY8_MEDTR</name>